<dbReference type="Pfam" id="PF13490">
    <property type="entry name" value="zf-HC2"/>
    <property type="match status" value="1"/>
</dbReference>
<keyword evidence="7" id="KW-1185">Reference proteome</keyword>
<evidence type="ECO:0000313" key="6">
    <source>
        <dbReference type="EMBL" id="MFC4599313.1"/>
    </source>
</evidence>
<keyword evidence="4" id="KW-0812">Transmembrane</keyword>
<name>A0ABV9FBH3_9BACL</name>
<dbReference type="Gene3D" id="1.10.10.1320">
    <property type="entry name" value="Anti-sigma factor, zinc-finger domain"/>
    <property type="match status" value="1"/>
</dbReference>
<dbReference type="SUPFAM" id="SSF101908">
    <property type="entry name" value="Putative isomerase YbhE"/>
    <property type="match status" value="1"/>
</dbReference>
<dbReference type="InterPro" id="IPR027383">
    <property type="entry name" value="Znf_put"/>
</dbReference>
<feature type="transmembrane region" description="Helical" evidence="4">
    <location>
        <begin position="98"/>
        <end position="117"/>
    </location>
</feature>
<evidence type="ECO:0000256" key="4">
    <source>
        <dbReference type="SAM" id="Phobius"/>
    </source>
</evidence>
<keyword evidence="4" id="KW-0472">Membrane</keyword>
<organism evidence="6 7">
    <name type="scientific">Cohnella hongkongensis</name>
    <dbReference type="NCBI Taxonomy" id="178337"/>
    <lineage>
        <taxon>Bacteria</taxon>
        <taxon>Bacillati</taxon>
        <taxon>Bacillota</taxon>
        <taxon>Bacilli</taxon>
        <taxon>Bacillales</taxon>
        <taxon>Paenibacillaceae</taxon>
        <taxon>Cohnella</taxon>
    </lineage>
</organism>
<proteinExistence type="inferred from homology"/>
<comment type="similarity">
    <text evidence="1">Belongs to the zinc-associated anti-sigma factor (ZAS) superfamily. Anti-sigma-W factor family.</text>
</comment>
<gene>
    <name evidence="6" type="ORF">ACFO3S_13755</name>
</gene>
<comment type="caution">
    <text evidence="6">The sequence shown here is derived from an EMBL/GenBank/DDBJ whole genome shotgun (WGS) entry which is preliminary data.</text>
</comment>
<dbReference type="InterPro" id="IPR041916">
    <property type="entry name" value="Anti_sigma_zinc_sf"/>
</dbReference>
<sequence length="294" mass="31271">MELMQRYVDGDLDQQEQSLMMEHARQCSDCAAMLARLQKLSSELEQLPRVVPKFSIVDSILPELERLHAAGAVDGTDEGAAASASSPAPARSARPARLIRRMSGVIAAGVVVGLLLFGNPGQWLAPGGSHNASMPDSVAKQEAASGASLFSVPGAEDEMLMHDQSAEALEKRSIANESGQPEASMEARDFAPEEGQVGKQGEVDEQPVSGMSLTGGAVVSPDGKWRAVAAEEGTFRVYGIDNDELLYSSPPREGSVGLLTWSEDGTVLYFTVTGTDGRSSEWQLDMATFSESPR</sequence>
<accession>A0ABV9FBH3</accession>
<keyword evidence="4" id="KW-1133">Transmembrane helix</keyword>
<evidence type="ECO:0000256" key="1">
    <source>
        <dbReference type="ARBA" id="ARBA00024353"/>
    </source>
</evidence>
<evidence type="ECO:0000259" key="5">
    <source>
        <dbReference type="Pfam" id="PF13490"/>
    </source>
</evidence>
<dbReference type="Gene3D" id="2.130.10.10">
    <property type="entry name" value="YVTN repeat-like/Quinoprotein amine dehydrogenase"/>
    <property type="match status" value="1"/>
</dbReference>
<feature type="region of interest" description="Disordered" evidence="3">
    <location>
        <begin position="193"/>
        <end position="216"/>
    </location>
</feature>
<dbReference type="EMBL" id="JBHSEP010000009">
    <property type="protein sequence ID" value="MFC4599313.1"/>
    <property type="molecule type" value="Genomic_DNA"/>
</dbReference>
<evidence type="ECO:0000256" key="3">
    <source>
        <dbReference type="SAM" id="MobiDB-lite"/>
    </source>
</evidence>
<dbReference type="RefSeq" id="WP_378097272.1">
    <property type="nucleotide sequence ID" value="NZ_JBHSEP010000009.1"/>
</dbReference>
<dbReference type="InterPro" id="IPR015943">
    <property type="entry name" value="WD40/YVTN_repeat-like_dom_sf"/>
</dbReference>
<evidence type="ECO:0000313" key="7">
    <source>
        <dbReference type="Proteomes" id="UP001596028"/>
    </source>
</evidence>
<protein>
    <recommendedName>
        <fullName evidence="2">Anti-sigma-W factor RsiW</fullName>
    </recommendedName>
</protein>
<reference evidence="7" key="1">
    <citation type="journal article" date="2019" name="Int. J. Syst. Evol. Microbiol.">
        <title>The Global Catalogue of Microorganisms (GCM) 10K type strain sequencing project: providing services to taxonomists for standard genome sequencing and annotation.</title>
        <authorList>
            <consortium name="The Broad Institute Genomics Platform"/>
            <consortium name="The Broad Institute Genome Sequencing Center for Infectious Disease"/>
            <person name="Wu L."/>
            <person name="Ma J."/>
        </authorList>
    </citation>
    <scope>NUCLEOTIDE SEQUENCE [LARGE SCALE GENOMIC DNA]</scope>
    <source>
        <strain evidence="7">CCUG 49571</strain>
    </source>
</reference>
<evidence type="ECO:0000256" key="2">
    <source>
        <dbReference type="ARBA" id="ARBA00024438"/>
    </source>
</evidence>
<feature type="domain" description="Putative zinc-finger" evidence="5">
    <location>
        <begin position="2"/>
        <end position="31"/>
    </location>
</feature>
<dbReference type="Proteomes" id="UP001596028">
    <property type="component" value="Unassembled WGS sequence"/>
</dbReference>